<sequence>MGVFSRLNNAQKKLTDAENAMPGAYDNSYDQDIQDALQSMTGQNQAGTGYASTGDSYRGALSRLFNNAGAGADAAAQTAQGLSGGYGADWAQSAANQAAASQTGSTAGTLAQARADALTQWQQQLSGTSSQLNALLGQDQLERREYDGSVSNAADWRNYQYDQTQQARQEKSDFLSNAWNVLKNVGAAALEGYDAYRGYRQQDWENAFAERQYNDSLTRNELSDQMAALQQAAAYKQAGFDDAATQLLAKYGLDSTMLDTWQGLSQVDQDKLTYLTTAAGLAGSGYDTAAKSYLTAVGLDPNSIDYYSTIANRQNQSNLNLLSGQLQLKRKYGTKTGSSRSSGSRSSGKSGSTFTTSQLQTMAKDFKSMKEGDPLYDFYKQTLTDAGWLQSESMGSTVGASTRASTRSSPLRSGLATAESMKNQGYTLEQIAGRLSSDGITDNTLASIMKIIQAEK</sequence>
<dbReference type="EMBL" id="NMTR01000021">
    <property type="protein sequence ID" value="PDX60589.1"/>
    <property type="molecule type" value="Genomic_DNA"/>
</dbReference>
<keyword evidence="2" id="KW-1185">Reference proteome</keyword>
<evidence type="ECO:0000313" key="2">
    <source>
        <dbReference type="Proteomes" id="UP000220959"/>
    </source>
</evidence>
<name>A0ACC9CXQ4_9FIRM</name>
<proteinExistence type="predicted"/>
<dbReference type="Proteomes" id="UP000220959">
    <property type="component" value="Unassembled WGS sequence"/>
</dbReference>
<accession>A0ACC9CXQ4</accession>
<comment type="caution">
    <text evidence="1">The sequence shown here is derived from an EMBL/GenBank/DDBJ whole genome shotgun (WGS) entry which is preliminary data.</text>
</comment>
<protein>
    <submittedName>
        <fullName evidence="1">Uncharacterized protein</fullName>
    </submittedName>
</protein>
<organism evidence="1 2">
    <name type="scientific">Faecalibacterium langellae</name>
    <dbReference type="NCBI Taxonomy" id="3435293"/>
    <lineage>
        <taxon>Bacteria</taxon>
        <taxon>Bacillati</taxon>
        <taxon>Bacillota</taxon>
        <taxon>Clostridia</taxon>
        <taxon>Eubacteriales</taxon>
        <taxon>Oscillospiraceae</taxon>
        <taxon>Faecalibacterium</taxon>
    </lineage>
</organism>
<reference evidence="1 2" key="1">
    <citation type="journal article" date="2017" name="Front. Microbiol.">
        <title>New Insights into the Diversity of the Genus Faecalibacterium.</title>
        <authorList>
            <person name="Benevides L."/>
            <person name="Burman S."/>
            <person name="Martin R."/>
            <person name="Robert V."/>
            <person name="Thomas M."/>
            <person name="Miquel S."/>
            <person name="Chain F."/>
            <person name="Sokol H."/>
            <person name="Bermudez-Humaran L.G."/>
            <person name="Morrison M."/>
            <person name="Langella P."/>
            <person name="Azevedo V.A."/>
            <person name="Chatel J.M."/>
            <person name="Soares S."/>
        </authorList>
    </citation>
    <scope>NUCLEOTIDE SEQUENCE [LARGE SCALE GENOMIC DNA]</scope>
    <source>
        <strain evidence="2">CNCM I-4541</strain>
    </source>
</reference>
<evidence type="ECO:0000313" key="1">
    <source>
        <dbReference type="EMBL" id="PDX60589.1"/>
    </source>
</evidence>
<gene>
    <name evidence="1" type="ORF">CGS49_11445</name>
</gene>